<dbReference type="Pfam" id="PF12680">
    <property type="entry name" value="SnoaL_2"/>
    <property type="match status" value="1"/>
</dbReference>
<dbReference type="SUPFAM" id="SSF54427">
    <property type="entry name" value="NTF2-like"/>
    <property type="match status" value="1"/>
</dbReference>
<sequence length="118" mass="13760">MENKKEKLLIQFNEAFANGNHQFMLDQVTEDFHWIMIGKKEIKGKTQFAEALKDMKEFNSELELVDVITHGKKACVNGNMKIVAPKAEDQSFSFCDVYEFNSFKDPKIKRMTSYVVER</sequence>
<dbReference type="RefSeq" id="WP_013070886.1">
    <property type="nucleotide sequence ID" value="NZ_CAJXAW010000006.1"/>
</dbReference>
<dbReference type="Gene3D" id="3.10.450.50">
    <property type="match status" value="1"/>
</dbReference>
<dbReference type="InterPro" id="IPR032710">
    <property type="entry name" value="NTF2-like_dom_sf"/>
</dbReference>
<evidence type="ECO:0000259" key="1">
    <source>
        <dbReference type="Pfam" id="PF12680"/>
    </source>
</evidence>
<dbReference type="Proteomes" id="UP000264330">
    <property type="component" value="Unassembled WGS sequence"/>
</dbReference>
<protein>
    <submittedName>
        <fullName evidence="2">Nuclear transport factor 2 family protein</fullName>
    </submittedName>
</protein>
<evidence type="ECO:0000313" key="3">
    <source>
        <dbReference type="Proteomes" id="UP000264330"/>
    </source>
</evidence>
<dbReference type="AlphaFoldDB" id="A0A3D5J1T3"/>
<organism evidence="2 3">
    <name type="scientific">Zunongwangia profunda</name>
    <dbReference type="NCBI Taxonomy" id="398743"/>
    <lineage>
        <taxon>Bacteria</taxon>
        <taxon>Pseudomonadati</taxon>
        <taxon>Bacteroidota</taxon>
        <taxon>Flavobacteriia</taxon>
        <taxon>Flavobacteriales</taxon>
        <taxon>Flavobacteriaceae</taxon>
        <taxon>Zunongwangia</taxon>
    </lineage>
</organism>
<comment type="caution">
    <text evidence="2">The sequence shown here is derived from an EMBL/GenBank/DDBJ whole genome shotgun (WGS) entry which is preliminary data.</text>
</comment>
<evidence type="ECO:0000313" key="2">
    <source>
        <dbReference type="EMBL" id="HCV81957.1"/>
    </source>
</evidence>
<accession>A0A3D5J1T3</accession>
<feature type="domain" description="SnoaL-like" evidence="1">
    <location>
        <begin position="11"/>
        <end position="110"/>
    </location>
</feature>
<dbReference type="InterPro" id="IPR037401">
    <property type="entry name" value="SnoaL-like"/>
</dbReference>
<dbReference type="OMA" id="MIMDGRE"/>
<dbReference type="EMBL" id="DPMF01000298">
    <property type="protein sequence ID" value="HCV81957.1"/>
    <property type="molecule type" value="Genomic_DNA"/>
</dbReference>
<gene>
    <name evidence="2" type="ORF">DGQ38_13000</name>
</gene>
<proteinExistence type="predicted"/>
<reference evidence="2 3" key="1">
    <citation type="journal article" date="2018" name="Nat. Biotechnol.">
        <title>A standardized bacterial taxonomy based on genome phylogeny substantially revises the tree of life.</title>
        <authorList>
            <person name="Parks D.H."/>
            <person name="Chuvochina M."/>
            <person name="Waite D.W."/>
            <person name="Rinke C."/>
            <person name="Skarshewski A."/>
            <person name="Chaumeil P.A."/>
            <person name="Hugenholtz P."/>
        </authorList>
    </citation>
    <scope>NUCLEOTIDE SEQUENCE [LARGE SCALE GENOMIC DNA]</scope>
    <source>
        <strain evidence="2">UBA9359</strain>
    </source>
</reference>
<name>A0A3D5J1T3_9FLAO</name>